<dbReference type="PANTHER" id="PTHR40465">
    <property type="entry name" value="CHROMOSOME 1, WHOLE GENOME SHOTGUN SEQUENCE"/>
    <property type="match status" value="1"/>
</dbReference>
<feature type="transmembrane region" description="Helical" evidence="1">
    <location>
        <begin position="147"/>
        <end position="163"/>
    </location>
</feature>
<dbReference type="AlphaFoldDB" id="A0A1J8QQT7"/>
<proteinExistence type="predicted"/>
<evidence type="ECO:0000313" key="3">
    <source>
        <dbReference type="EMBL" id="OJA15833.1"/>
    </source>
</evidence>
<feature type="transmembrane region" description="Helical" evidence="1">
    <location>
        <begin position="209"/>
        <end position="230"/>
    </location>
</feature>
<protein>
    <recommendedName>
        <fullName evidence="2">DUF6534 domain-containing protein</fullName>
    </recommendedName>
</protein>
<gene>
    <name evidence="3" type="ORF">AZE42_04028</name>
</gene>
<dbReference type="PANTHER" id="PTHR40465:SF1">
    <property type="entry name" value="DUF6534 DOMAIN-CONTAINING PROTEIN"/>
    <property type="match status" value="1"/>
</dbReference>
<feature type="transmembrane region" description="Helical" evidence="1">
    <location>
        <begin position="15"/>
        <end position="40"/>
    </location>
</feature>
<keyword evidence="1" id="KW-1133">Transmembrane helix</keyword>
<feature type="domain" description="DUF6534" evidence="2">
    <location>
        <begin position="149"/>
        <end position="234"/>
    </location>
</feature>
<evidence type="ECO:0000256" key="1">
    <source>
        <dbReference type="SAM" id="Phobius"/>
    </source>
</evidence>
<feature type="transmembrane region" description="Helical" evidence="1">
    <location>
        <begin position="52"/>
        <end position="75"/>
    </location>
</feature>
<dbReference type="InterPro" id="IPR045339">
    <property type="entry name" value="DUF6534"/>
</dbReference>
<feature type="transmembrane region" description="Helical" evidence="1">
    <location>
        <begin position="95"/>
        <end position="118"/>
    </location>
</feature>
<feature type="transmembrane region" description="Helical" evidence="1">
    <location>
        <begin position="125"/>
        <end position="141"/>
    </location>
</feature>
<evidence type="ECO:0000259" key="2">
    <source>
        <dbReference type="Pfam" id="PF20152"/>
    </source>
</evidence>
<accession>A0A1J8QQT7</accession>
<sequence>MVEEREVVLHFDNTLGALLTGFAVSATAFGMLTIQVYTYYRRFPQDKVAYRVLAALIWSLSLVDQVFIGNGVYFYNVTNFLNPLALIATRPQWSLILQMTLGAVVGAIVKGCFALRVWRFSYKNWWLTGFLFSFIFAQFVGSLSLGLGVVTDMCIAAALFIYLQKMHSSYANTESLINKLTIYAVNTGLLTSTFSASTLILFNLMPTNFVFIGFYFVLSKLYAISFLATLNTRKIIRGRGTDREGGKTSSFQMVTESMRRSVQIPIQAPMPTIRDGDWPARSDSLRKNYDTPGYDSSLSTTRLTTHCVTV</sequence>
<dbReference type="EMBL" id="LVVM01002850">
    <property type="protein sequence ID" value="OJA15833.1"/>
    <property type="molecule type" value="Genomic_DNA"/>
</dbReference>
<organism evidence="3 4">
    <name type="scientific">Rhizopogon vesiculosus</name>
    <dbReference type="NCBI Taxonomy" id="180088"/>
    <lineage>
        <taxon>Eukaryota</taxon>
        <taxon>Fungi</taxon>
        <taxon>Dikarya</taxon>
        <taxon>Basidiomycota</taxon>
        <taxon>Agaricomycotina</taxon>
        <taxon>Agaricomycetes</taxon>
        <taxon>Agaricomycetidae</taxon>
        <taxon>Boletales</taxon>
        <taxon>Suillineae</taxon>
        <taxon>Rhizopogonaceae</taxon>
        <taxon>Rhizopogon</taxon>
    </lineage>
</organism>
<evidence type="ECO:0000313" key="4">
    <source>
        <dbReference type="Proteomes" id="UP000183567"/>
    </source>
</evidence>
<keyword evidence="1" id="KW-0472">Membrane</keyword>
<keyword evidence="1" id="KW-0812">Transmembrane</keyword>
<dbReference type="OrthoDB" id="3190888at2759"/>
<keyword evidence="4" id="KW-1185">Reference proteome</keyword>
<reference evidence="3 4" key="1">
    <citation type="submission" date="2016-03" db="EMBL/GenBank/DDBJ databases">
        <title>Comparative genomics of the ectomycorrhizal sister species Rhizopogon vinicolor and Rhizopogon vesiculosus (Basidiomycota: Boletales) reveals a divergence of the mating type B locus.</title>
        <authorList>
            <person name="Mujic A.B."/>
            <person name="Kuo A."/>
            <person name="Tritt A."/>
            <person name="Lipzen A."/>
            <person name="Chen C."/>
            <person name="Johnson J."/>
            <person name="Sharma A."/>
            <person name="Barry K."/>
            <person name="Grigoriev I.V."/>
            <person name="Spatafora J.W."/>
        </authorList>
    </citation>
    <scope>NUCLEOTIDE SEQUENCE [LARGE SCALE GENOMIC DNA]</scope>
    <source>
        <strain evidence="3 4">AM-OR11-056</strain>
    </source>
</reference>
<comment type="caution">
    <text evidence="3">The sequence shown here is derived from an EMBL/GenBank/DDBJ whole genome shotgun (WGS) entry which is preliminary data.</text>
</comment>
<name>A0A1J8QQT7_9AGAM</name>
<feature type="transmembrane region" description="Helical" evidence="1">
    <location>
        <begin position="183"/>
        <end position="203"/>
    </location>
</feature>
<dbReference type="Pfam" id="PF20152">
    <property type="entry name" value="DUF6534"/>
    <property type="match status" value="1"/>
</dbReference>
<dbReference type="Proteomes" id="UP000183567">
    <property type="component" value="Unassembled WGS sequence"/>
</dbReference>